<dbReference type="SUPFAM" id="SSF53649">
    <property type="entry name" value="Alkaline phosphatase-like"/>
    <property type="match status" value="1"/>
</dbReference>
<dbReference type="GO" id="GO:0016787">
    <property type="term" value="F:hydrolase activity"/>
    <property type="evidence" value="ECO:0007669"/>
    <property type="project" value="UniProtKB-KW"/>
</dbReference>
<proteinExistence type="inferred from homology"/>
<dbReference type="InterPro" id="IPR024607">
    <property type="entry name" value="Sulfatase_CS"/>
</dbReference>
<gene>
    <name evidence="6" type="ORF">EGT50_05135</name>
</gene>
<evidence type="ECO:0000259" key="5">
    <source>
        <dbReference type="Pfam" id="PF00884"/>
    </source>
</evidence>
<name>A0A3S3E363_9NOCA</name>
<dbReference type="SUPFAM" id="SSF49899">
    <property type="entry name" value="Concanavalin A-like lectins/glucanases"/>
    <property type="match status" value="1"/>
</dbReference>
<accession>A0A3S3E363</accession>
<dbReference type="EMBL" id="RKLO01000002">
    <property type="protein sequence ID" value="RVW04306.1"/>
    <property type="molecule type" value="Genomic_DNA"/>
</dbReference>
<keyword evidence="4" id="KW-0106">Calcium</keyword>
<dbReference type="PANTHER" id="PTHR42693:SF43">
    <property type="entry name" value="BLL2667 PROTEIN"/>
    <property type="match status" value="1"/>
</dbReference>
<evidence type="ECO:0000313" key="7">
    <source>
        <dbReference type="Proteomes" id="UP000283479"/>
    </source>
</evidence>
<reference evidence="6 7" key="1">
    <citation type="submission" date="2018-11" db="EMBL/GenBank/DDBJ databases">
        <title>Rhodococcus spongicola sp. nov. and Rhodococcus xishaensis sp. nov. from marine sponges.</title>
        <authorList>
            <person name="Li L."/>
            <person name="Lin H.W."/>
        </authorList>
    </citation>
    <scope>NUCLEOTIDE SEQUENCE [LARGE SCALE GENOMIC DNA]</scope>
    <source>
        <strain evidence="6 7">LHW51113</strain>
    </source>
</reference>
<protein>
    <submittedName>
        <fullName evidence="6">Arylsulfatase</fullName>
    </submittedName>
</protein>
<dbReference type="Proteomes" id="UP000283479">
    <property type="component" value="Unassembled WGS sequence"/>
</dbReference>
<dbReference type="AlphaFoldDB" id="A0A3S3E363"/>
<dbReference type="Pfam" id="PF00884">
    <property type="entry name" value="Sulfatase"/>
    <property type="match status" value="1"/>
</dbReference>
<dbReference type="CDD" id="cd16025">
    <property type="entry name" value="PAS_like"/>
    <property type="match status" value="1"/>
</dbReference>
<comment type="similarity">
    <text evidence="1">Belongs to the sulfatase family.</text>
</comment>
<dbReference type="GO" id="GO:0046872">
    <property type="term" value="F:metal ion binding"/>
    <property type="evidence" value="ECO:0007669"/>
    <property type="project" value="UniProtKB-KW"/>
</dbReference>
<sequence length="796" mass="88021">MGSEGERYRIDTGRQILPIPPDVYSGTILYDAKDPDATYPPIRPLRPPAGAPNILIVLLDDVGFGASSAFGGPVETPAAERLAGGGLKYTRFHTTALCSPTRAALLTGRNHHRVGMGGITELATSSPGYTSVRPDTCSPLAEILTLNGYATAHVGKCHEVPIWQTSPVGPFDNWPAPGNGFEYFYGFVGGETDQWYPTLHEGTRRVEPWGTPEEGYHLTEDLADRAIAWVRQQKALTPDKPFFLYFAPGATHAPHHVPREWADRYRGLFDDGWDALRERIFERQKQLGVIPEDAELTRRHEAIPAWEDMDEALLPVLRRQMENYAGFLAHTDHQVGRVVDAVAELGALDDTLVYYIIGDNGASAEGTLQGTFNELINLNGMPEIETPEFLASQLDKLGGPESSPHYAVGWAHAMDTPYQWTKQIASHWGGTRNGTIVHWPHGFTARGELRHQFHHVIDIVPTVLMAAHIPAPTTVKGVRQDPFDGVDMSYTFDGADAPDRHVTQYFEMFGNRGIYHKGWCAVTKHRTPWQTVGAAGVAFDDDVWELYDCTSDWTQSDDLSKEHPDRLHELQRLFLIEAARNNVLPLDDRVFERVLPGISGKPRLVPGNRQVLLPGMGGLLEMHIVNWRNRSWSLTAQVDIPSDLTAGASGVILSLGGHAGGWAFYLKEGRVTFCYNLFGIDRTHIRGDQPVPPGARQLRVEFDYDGGGLGKGGDVTLLVDGAAVGSGRIERTEPLGFGYEYTDVGRDSQSTVTPDYPRGDNAFNGQIHWVRIDVGDDDHGHLVDPTDVVRVAMYRQ</sequence>
<dbReference type="PANTHER" id="PTHR42693">
    <property type="entry name" value="ARYLSULFATASE FAMILY MEMBER"/>
    <property type="match status" value="1"/>
</dbReference>
<feature type="domain" description="Sulfatase N-terminal" evidence="5">
    <location>
        <begin position="52"/>
        <end position="468"/>
    </location>
</feature>
<keyword evidence="7" id="KW-1185">Reference proteome</keyword>
<evidence type="ECO:0000313" key="6">
    <source>
        <dbReference type="EMBL" id="RVW04306.1"/>
    </source>
</evidence>
<dbReference type="InterPro" id="IPR017850">
    <property type="entry name" value="Alkaline_phosphatase_core_sf"/>
</dbReference>
<dbReference type="InterPro" id="IPR000917">
    <property type="entry name" value="Sulfatase_N"/>
</dbReference>
<dbReference type="InterPro" id="IPR050738">
    <property type="entry name" value="Sulfatase"/>
</dbReference>
<keyword evidence="3" id="KW-0378">Hydrolase</keyword>
<dbReference type="InterPro" id="IPR013320">
    <property type="entry name" value="ConA-like_dom_sf"/>
</dbReference>
<dbReference type="OrthoDB" id="9777306at2"/>
<evidence type="ECO:0000256" key="3">
    <source>
        <dbReference type="ARBA" id="ARBA00022801"/>
    </source>
</evidence>
<evidence type="ECO:0000256" key="2">
    <source>
        <dbReference type="ARBA" id="ARBA00022723"/>
    </source>
</evidence>
<dbReference type="PROSITE" id="PS00523">
    <property type="entry name" value="SULFATASE_1"/>
    <property type="match status" value="1"/>
</dbReference>
<evidence type="ECO:0000256" key="1">
    <source>
        <dbReference type="ARBA" id="ARBA00008779"/>
    </source>
</evidence>
<dbReference type="Gene3D" id="3.40.720.10">
    <property type="entry name" value="Alkaline Phosphatase, subunit A"/>
    <property type="match status" value="1"/>
</dbReference>
<evidence type="ECO:0000256" key="4">
    <source>
        <dbReference type="ARBA" id="ARBA00022837"/>
    </source>
</evidence>
<keyword evidence="2" id="KW-0479">Metal-binding</keyword>
<comment type="caution">
    <text evidence="6">The sequence shown here is derived from an EMBL/GenBank/DDBJ whole genome shotgun (WGS) entry which is preliminary data.</text>
</comment>
<dbReference type="Gene3D" id="3.30.1120.10">
    <property type="match status" value="1"/>
</dbReference>
<organism evidence="6 7">
    <name type="scientific">Rhodococcus xishaensis</name>
    <dbReference type="NCBI Taxonomy" id="2487364"/>
    <lineage>
        <taxon>Bacteria</taxon>
        <taxon>Bacillati</taxon>
        <taxon>Actinomycetota</taxon>
        <taxon>Actinomycetes</taxon>
        <taxon>Mycobacteriales</taxon>
        <taxon>Nocardiaceae</taxon>
        <taxon>Rhodococcus</taxon>
    </lineage>
</organism>